<protein>
    <submittedName>
        <fullName evidence="2">Uncharacterized protein</fullName>
    </submittedName>
</protein>
<reference evidence="2 3" key="1">
    <citation type="submission" date="2021-06" db="EMBL/GenBank/DDBJ databases">
        <title>Caerostris extrusa draft genome.</title>
        <authorList>
            <person name="Kono N."/>
            <person name="Arakawa K."/>
        </authorList>
    </citation>
    <scope>NUCLEOTIDE SEQUENCE [LARGE SCALE GENOMIC DNA]</scope>
</reference>
<keyword evidence="3" id="KW-1185">Reference proteome</keyword>
<feature type="region of interest" description="Disordered" evidence="1">
    <location>
        <begin position="24"/>
        <end position="50"/>
    </location>
</feature>
<feature type="compositionally biased region" description="Basic and acidic residues" evidence="1">
    <location>
        <begin position="40"/>
        <end position="50"/>
    </location>
</feature>
<dbReference type="Proteomes" id="UP001054945">
    <property type="component" value="Unassembled WGS sequence"/>
</dbReference>
<comment type="caution">
    <text evidence="2">The sequence shown here is derived from an EMBL/GenBank/DDBJ whole genome shotgun (WGS) entry which is preliminary data.</text>
</comment>
<accession>A0AAV4YCG1</accession>
<proteinExistence type="predicted"/>
<dbReference type="AlphaFoldDB" id="A0AAV4YCG1"/>
<sequence length="83" mass="9602">MGRNGQPAQPTFFCSSWHQQTFTKIPPASSEPGSTTSYFEQRKPARRMESRNELETPLANVFRFIAGPPLVRTFKELRFLRKL</sequence>
<name>A0AAV4YCG1_CAEEX</name>
<evidence type="ECO:0000313" key="3">
    <source>
        <dbReference type="Proteomes" id="UP001054945"/>
    </source>
</evidence>
<organism evidence="2 3">
    <name type="scientific">Caerostris extrusa</name>
    <name type="common">Bark spider</name>
    <name type="synonym">Caerostris bankana</name>
    <dbReference type="NCBI Taxonomy" id="172846"/>
    <lineage>
        <taxon>Eukaryota</taxon>
        <taxon>Metazoa</taxon>
        <taxon>Ecdysozoa</taxon>
        <taxon>Arthropoda</taxon>
        <taxon>Chelicerata</taxon>
        <taxon>Arachnida</taxon>
        <taxon>Araneae</taxon>
        <taxon>Araneomorphae</taxon>
        <taxon>Entelegynae</taxon>
        <taxon>Araneoidea</taxon>
        <taxon>Araneidae</taxon>
        <taxon>Caerostris</taxon>
    </lineage>
</organism>
<dbReference type="EMBL" id="BPLR01019012">
    <property type="protein sequence ID" value="GIZ03894.1"/>
    <property type="molecule type" value="Genomic_DNA"/>
</dbReference>
<gene>
    <name evidence="2" type="ORF">CEXT_245361</name>
</gene>
<evidence type="ECO:0000313" key="2">
    <source>
        <dbReference type="EMBL" id="GIZ03894.1"/>
    </source>
</evidence>
<evidence type="ECO:0000256" key="1">
    <source>
        <dbReference type="SAM" id="MobiDB-lite"/>
    </source>
</evidence>